<feature type="transmembrane region" description="Helical" evidence="6">
    <location>
        <begin position="271"/>
        <end position="296"/>
    </location>
</feature>
<feature type="region of interest" description="Disordered" evidence="5">
    <location>
        <begin position="439"/>
        <end position="493"/>
    </location>
</feature>
<dbReference type="InterPro" id="IPR000832">
    <property type="entry name" value="GPCR_2_secretin-like"/>
</dbReference>
<dbReference type="GO" id="GO:0004930">
    <property type="term" value="F:G protein-coupled receptor activity"/>
    <property type="evidence" value="ECO:0007669"/>
    <property type="project" value="InterPro"/>
</dbReference>
<accession>A0A9C6U0K1</accession>
<keyword evidence="3 6" id="KW-1133">Transmembrane helix</keyword>
<evidence type="ECO:0000256" key="2">
    <source>
        <dbReference type="ARBA" id="ARBA00022692"/>
    </source>
</evidence>
<dbReference type="CDD" id="cd15039">
    <property type="entry name" value="7tmB3_Methuselah-like"/>
    <property type="match status" value="1"/>
</dbReference>
<dbReference type="Proteomes" id="UP000504606">
    <property type="component" value="Unplaced"/>
</dbReference>
<feature type="compositionally biased region" description="Polar residues" evidence="5">
    <location>
        <begin position="470"/>
        <end position="483"/>
    </location>
</feature>
<feature type="transmembrane region" description="Helical" evidence="6">
    <location>
        <begin position="368"/>
        <end position="391"/>
    </location>
</feature>
<evidence type="ECO:0000313" key="8">
    <source>
        <dbReference type="Proteomes" id="UP000504606"/>
    </source>
</evidence>
<keyword evidence="4 6" id="KW-0472">Membrane</keyword>
<evidence type="ECO:0000256" key="5">
    <source>
        <dbReference type="SAM" id="MobiDB-lite"/>
    </source>
</evidence>
<dbReference type="KEGG" id="foc:113207919"/>
<feature type="transmembrane region" description="Helical" evidence="6">
    <location>
        <begin position="397"/>
        <end position="420"/>
    </location>
</feature>
<dbReference type="PROSITE" id="PS50261">
    <property type="entry name" value="G_PROTEIN_RECEP_F2_4"/>
    <property type="match status" value="1"/>
</dbReference>
<dbReference type="GeneID" id="113207919"/>
<dbReference type="SUPFAM" id="SSF81321">
    <property type="entry name" value="Family A G protein-coupled receptor-like"/>
    <property type="match status" value="1"/>
</dbReference>
<gene>
    <name evidence="9" type="primary">LOC113207919</name>
</gene>
<dbReference type="GO" id="GO:0007166">
    <property type="term" value="P:cell surface receptor signaling pathway"/>
    <property type="evidence" value="ECO:0007669"/>
    <property type="project" value="InterPro"/>
</dbReference>
<dbReference type="Pfam" id="PF00002">
    <property type="entry name" value="7tm_2"/>
    <property type="match status" value="1"/>
</dbReference>
<name>A0A9C6U0K1_FRAOC</name>
<evidence type="ECO:0000256" key="4">
    <source>
        <dbReference type="ARBA" id="ARBA00023136"/>
    </source>
</evidence>
<evidence type="ECO:0000256" key="1">
    <source>
        <dbReference type="ARBA" id="ARBA00004141"/>
    </source>
</evidence>
<evidence type="ECO:0000313" key="9">
    <source>
        <dbReference type="RefSeq" id="XP_052123156.1"/>
    </source>
</evidence>
<dbReference type="InterPro" id="IPR017981">
    <property type="entry name" value="GPCR_2-like_7TM"/>
</dbReference>
<evidence type="ECO:0000256" key="6">
    <source>
        <dbReference type="SAM" id="Phobius"/>
    </source>
</evidence>
<dbReference type="InterPro" id="IPR052808">
    <property type="entry name" value="GPCR_Mth-like"/>
</dbReference>
<proteinExistence type="predicted"/>
<evidence type="ECO:0000259" key="7">
    <source>
        <dbReference type="PROSITE" id="PS50261"/>
    </source>
</evidence>
<dbReference type="PANTHER" id="PTHR46953">
    <property type="entry name" value="G-PROTEIN COUPLED RECEPTOR MTH-LIKE 1-RELATED"/>
    <property type="match status" value="1"/>
</dbReference>
<feature type="transmembrane region" description="Helical" evidence="6">
    <location>
        <begin position="203"/>
        <end position="220"/>
    </location>
</feature>
<reference evidence="9" key="1">
    <citation type="submission" date="2025-08" db="UniProtKB">
        <authorList>
            <consortium name="RefSeq"/>
        </authorList>
    </citation>
    <scope>IDENTIFICATION</scope>
    <source>
        <tissue evidence="9">Whole organism</tissue>
    </source>
</reference>
<organism evidence="8 9">
    <name type="scientific">Frankliniella occidentalis</name>
    <name type="common">Western flower thrips</name>
    <name type="synonym">Euthrips occidentalis</name>
    <dbReference type="NCBI Taxonomy" id="133901"/>
    <lineage>
        <taxon>Eukaryota</taxon>
        <taxon>Metazoa</taxon>
        <taxon>Ecdysozoa</taxon>
        <taxon>Arthropoda</taxon>
        <taxon>Hexapoda</taxon>
        <taxon>Insecta</taxon>
        <taxon>Pterygota</taxon>
        <taxon>Neoptera</taxon>
        <taxon>Paraneoptera</taxon>
        <taxon>Thysanoptera</taxon>
        <taxon>Terebrantia</taxon>
        <taxon>Thripoidea</taxon>
        <taxon>Thripidae</taxon>
        <taxon>Frankliniella</taxon>
    </lineage>
</organism>
<protein>
    <submittedName>
        <fullName evidence="9">Probable G-protein coupled receptor Mth-like 2</fullName>
    </submittedName>
</protein>
<dbReference type="RefSeq" id="XP_052123156.1">
    <property type="nucleotide sequence ID" value="XM_052267196.1"/>
</dbReference>
<keyword evidence="8" id="KW-1185">Reference proteome</keyword>
<feature type="domain" description="G-protein coupled receptors family 2 profile 2" evidence="7">
    <location>
        <begin position="166"/>
        <end position="421"/>
    </location>
</feature>
<evidence type="ECO:0000256" key="3">
    <source>
        <dbReference type="ARBA" id="ARBA00022989"/>
    </source>
</evidence>
<dbReference type="PANTHER" id="PTHR46953:SF1">
    <property type="entry name" value="G-PROTEIN COUPLED RECEPTOR MTH-LIKE 1-RELATED"/>
    <property type="match status" value="1"/>
</dbReference>
<dbReference type="AlphaFoldDB" id="A0A9C6U0K1"/>
<sequence length="493" mass="54799">MHPDKVVDVARRCGLIEMTPRHHRGTMAHTHRTALRGARWHAAAALAALALFCGVAGAAPPPPTPGASSRAKQCCPPGVDLRKNESKCADGSAAALDCKVKFLLDGTDGDDSYEITPDGLLVLGNSLIERYCEAHRPGSQRNVSALVCFDGFDDDVEHETPRPQWWFDVATTLSWMSVVCLALTLAAHLWLSELRDLQGRCHMGAVASLGLGLLVLTILQASPQLDGVPCTVIAFLAYYWLLSAFFWLNVTAFNVWRSVVLEHVRFRESTLFAWYCAVSQGAPLALMLLLLAAHLLPEADDGIVRPRFGTNNCWFHDDHATWAWFYWPLAVLLGMNVIYFVWTTARLWRQYGNSSDSPGRRKLLQRRFLLSLKLFLIMGISWVFELISSAADVPGNAAWYLTDAINAMQGVIVLVVLVLTRRRAWRALHRRRPCGLRPPEHWAFPPGDHRPDDDDDSTDSEEDAEDQEMNDMSTRPCPTSSNGLPAIKANGVH</sequence>
<comment type="subcellular location">
    <subcellularLocation>
        <location evidence="1">Membrane</location>
        <topology evidence="1">Multi-pass membrane protein</topology>
    </subcellularLocation>
</comment>
<feature type="transmembrane region" description="Helical" evidence="6">
    <location>
        <begin position="324"/>
        <end position="348"/>
    </location>
</feature>
<keyword evidence="2 6" id="KW-0812">Transmembrane</keyword>
<feature type="transmembrane region" description="Helical" evidence="6">
    <location>
        <begin position="165"/>
        <end position="191"/>
    </location>
</feature>
<dbReference type="Gene3D" id="1.20.1070.10">
    <property type="entry name" value="Rhodopsin 7-helix transmembrane proteins"/>
    <property type="match status" value="1"/>
</dbReference>
<feature type="compositionally biased region" description="Acidic residues" evidence="5">
    <location>
        <begin position="453"/>
        <end position="469"/>
    </location>
</feature>
<feature type="transmembrane region" description="Helical" evidence="6">
    <location>
        <begin position="232"/>
        <end position="250"/>
    </location>
</feature>
<dbReference type="GO" id="GO:0016020">
    <property type="term" value="C:membrane"/>
    <property type="evidence" value="ECO:0007669"/>
    <property type="project" value="UniProtKB-SubCell"/>
</dbReference>